<evidence type="ECO:0000313" key="2">
    <source>
        <dbReference type="Proteomes" id="UP000033423"/>
    </source>
</evidence>
<feature type="non-terminal residue" evidence="1">
    <location>
        <position position="1"/>
    </location>
</feature>
<accession>A0A0F3GZU6</accession>
<proteinExistence type="predicted"/>
<dbReference type="AlphaFoldDB" id="A0A0F3GZU6"/>
<protein>
    <submittedName>
        <fullName evidence="1">Uncharacterized protein</fullName>
    </submittedName>
</protein>
<organism evidence="1 2">
    <name type="scientific">Candidatus Magnetobacterium bavaricum</name>
    <dbReference type="NCBI Taxonomy" id="29290"/>
    <lineage>
        <taxon>Bacteria</taxon>
        <taxon>Pseudomonadati</taxon>
        <taxon>Nitrospirota</taxon>
        <taxon>Thermodesulfovibrionia</taxon>
        <taxon>Thermodesulfovibrionales</taxon>
        <taxon>Candidatus Magnetobacteriaceae</taxon>
        <taxon>Candidatus Magnetobacterium</taxon>
    </lineage>
</organism>
<reference evidence="1 2" key="1">
    <citation type="submission" date="2015-02" db="EMBL/GenBank/DDBJ databases">
        <title>Single-cell genomics of uncultivated deep-branching MTB reveals a conserved set of magnetosome genes.</title>
        <authorList>
            <person name="Kolinko S."/>
            <person name="Richter M."/>
            <person name="Glockner F.O."/>
            <person name="Brachmann A."/>
            <person name="Schuler D."/>
        </authorList>
    </citation>
    <scope>NUCLEOTIDE SEQUENCE [LARGE SCALE GENOMIC DNA]</scope>
    <source>
        <strain evidence="1">TM-1</strain>
    </source>
</reference>
<comment type="caution">
    <text evidence="1">The sequence shown here is derived from an EMBL/GenBank/DDBJ whole genome shotgun (WGS) entry which is preliminary data.</text>
</comment>
<dbReference type="Proteomes" id="UP000033423">
    <property type="component" value="Unassembled WGS sequence"/>
</dbReference>
<keyword evidence="2" id="KW-1185">Reference proteome</keyword>
<gene>
    <name evidence="1" type="ORF">MBAV_000454</name>
</gene>
<sequence length="185" mass="21111">RKNLLMGIVRNASKERDAIAPAIEKIEKYIEMYKPTDNMEGLISMFKENSLDFLLFAFGGGKGATAELSRATTLLGDDRILYIDRYMEDRSEGRWTFPVPPNNDTLKGLVMDWSDRLRETKSKDQPHNLFTDDAKVMARLEWMNREMAIASPIRNCTLALPDSVSYIFLTSSIKSYLSPTKECRG</sequence>
<name>A0A0F3GZU6_9BACT</name>
<dbReference type="EMBL" id="LACI01000213">
    <property type="protein sequence ID" value="KJU87352.1"/>
    <property type="molecule type" value="Genomic_DNA"/>
</dbReference>
<evidence type="ECO:0000313" key="1">
    <source>
        <dbReference type="EMBL" id="KJU87352.1"/>
    </source>
</evidence>